<gene>
    <name evidence="1" type="ORF">C5Y83_27475</name>
</gene>
<dbReference type="PANTHER" id="PTHR43179:SF7">
    <property type="entry name" value="RHAMNOSYLTRANSFERASE WBBL"/>
    <property type="match status" value="1"/>
</dbReference>
<dbReference type="EMBL" id="PUHY01000015">
    <property type="protein sequence ID" value="PQO29786.1"/>
    <property type="molecule type" value="Genomic_DNA"/>
</dbReference>
<comment type="caution">
    <text evidence="1">The sequence shown here is derived from an EMBL/GenBank/DDBJ whole genome shotgun (WGS) entry which is preliminary data.</text>
</comment>
<evidence type="ECO:0000313" key="2">
    <source>
        <dbReference type="Proteomes" id="UP000238322"/>
    </source>
</evidence>
<protein>
    <recommendedName>
        <fullName evidence="3">Glycosyltransferase family 2 protein</fullName>
    </recommendedName>
</protein>
<name>A0A2S8FC99_9BACT</name>
<dbReference type="Gene3D" id="3.90.550.10">
    <property type="entry name" value="Spore Coat Polysaccharide Biosynthesis Protein SpsA, Chain A"/>
    <property type="match status" value="1"/>
</dbReference>
<accession>A0A2S8FC99</accession>
<dbReference type="InterPro" id="IPR029044">
    <property type="entry name" value="Nucleotide-diphossugar_trans"/>
</dbReference>
<evidence type="ECO:0000313" key="1">
    <source>
        <dbReference type="EMBL" id="PQO29786.1"/>
    </source>
</evidence>
<reference evidence="1 2" key="1">
    <citation type="submission" date="2018-02" db="EMBL/GenBank/DDBJ databases">
        <title>Comparative genomes isolates from brazilian mangrove.</title>
        <authorList>
            <person name="Araujo J.E."/>
            <person name="Taketani R.G."/>
            <person name="Silva M.C.P."/>
            <person name="Loureco M.V."/>
            <person name="Andreote F.D."/>
        </authorList>
    </citation>
    <scope>NUCLEOTIDE SEQUENCE [LARGE SCALE GENOMIC DNA]</scope>
    <source>
        <strain evidence="1 2">Hex-1 MGV</strain>
    </source>
</reference>
<sequence length="340" mass="37538">MSTEMSEEATGCFVVVVAYHGERWIASCLDTLAESVRHSDRLCLVDNSGNGESIPDEYPACPYLILNTPRPLGFAEANNYALRHGGIDEEAICFLNQDTISVPGWVEACLDCLRADSSIGAIAPLLRNYDDNGWDPNFLACSKASQELSGSLGDGEFLRDFYELPNVTAAALIVRTEVLQEVGPFDPVYGSYYEDYDLCLRIRRAGYRVGVCGNASVRHFSGSSTTTPAAERKRMRQVLRNRAIYNFREMGSRRLSAIASYFGATVPRNLLRGLLRTPSSQPVGVQVSAIADLVRDLPRFASERADSLAWRSYLDELGWPSNDRVAHSGSLERPDSKVDC</sequence>
<dbReference type="PANTHER" id="PTHR43179">
    <property type="entry name" value="RHAMNOSYLTRANSFERASE WBBL"/>
    <property type="match status" value="1"/>
</dbReference>
<dbReference type="SUPFAM" id="SSF53448">
    <property type="entry name" value="Nucleotide-diphospho-sugar transferases"/>
    <property type="match status" value="1"/>
</dbReference>
<evidence type="ECO:0008006" key="3">
    <source>
        <dbReference type="Google" id="ProtNLM"/>
    </source>
</evidence>
<dbReference type="CDD" id="cd04186">
    <property type="entry name" value="GT_2_like_c"/>
    <property type="match status" value="1"/>
</dbReference>
<dbReference type="Proteomes" id="UP000238322">
    <property type="component" value="Unassembled WGS sequence"/>
</dbReference>
<dbReference type="AlphaFoldDB" id="A0A2S8FC99"/>
<proteinExistence type="predicted"/>
<dbReference type="Pfam" id="PF13641">
    <property type="entry name" value="Glyco_tranf_2_3"/>
    <property type="match status" value="1"/>
</dbReference>
<organism evidence="1 2">
    <name type="scientific">Blastopirellula marina</name>
    <dbReference type="NCBI Taxonomy" id="124"/>
    <lineage>
        <taxon>Bacteria</taxon>
        <taxon>Pseudomonadati</taxon>
        <taxon>Planctomycetota</taxon>
        <taxon>Planctomycetia</taxon>
        <taxon>Pirellulales</taxon>
        <taxon>Pirellulaceae</taxon>
        <taxon>Blastopirellula</taxon>
    </lineage>
</organism>